<name>A0A2D4LTN7_9SAUR</name>
<reference evidence="1" key="2">
    <citation type="submission" date="2017-11" db="EMBL/GenBank/DDBJ databases">
        <title>Coralsnake Venomics: Analyses of Venom Gland Transcriptomes and Proteomes of Six Brazilian Taxa.</title>
        <authorList>
            <person name="Aird S.D."/>
            <person name="Jorge da Silva N."/>
            <person name="Qiu L."/>
            <person name="Villar-Briones A."/>
            <person name="Aparecida-Saddi V."/>
            <person name="Campos-Telles M.P."/>
            <person name="Grau M."/>
            <person name="Mikheyev A.S."/>
        </authorList>
    </citation>
    <scope>NUCLEOTIDE SEQUENCE</scope>
    <source>
        <tissue evidence="1">Venom_gland</tissue>
    </source>
</reference>
<protein>
    <submittedName>
        <fullName evidence="1">Uncharacterized protein</fullName>
    </submittedName>
</protein>
<organism evidence="1">
    <name type="scientific">Micrurus spixii</name>
    <name type="common">Amazon coral snake</name>
    <dbReference type="NCBI Taxonomy" id="129469"/>
    <lineage>
        <taxon>Eukaryota</taxon>
        <taxon>Metazoa</taxon>
        <taxon>Chordata</taxon>
        <taxon>Craniata</taxon>
        <taxon>Vertebrata</taxon>
        <taxon>Euteleostomi</taxon>
        <taxon>Lepidosauria</taxon>
        <taxon>Squamata</taxon>
        <taxon>Bifurcata</taxon>
        <taxon>Unidentata</taxon>
        <taxon>Episquamata</taxon>
        <taxon>Toxicofera</taxon>
        <taxon>Serpentes</taxon>
        <taxon>Colubroidea</taxon>
        <taxon>Elapidae</taxon>
        <taxon>Elapinae</taxon>
        <taxon>Micrurus</taxon>
    </lineage>
</organism>
<accession>A0A2D4LTN7</accession>
<proteinExistence type="predicted"/>
<sequence length="125" mass="13854">MRGETLQGCVPGLAGLPQFQQQCRFCEITPHNNNSAGEGNHTQFCVAMHISAQKNDDQIQKEEEKSRHCNSEGGKLVVDIFSAEDPPAREKKNPIPFGEECEEENCWVALPFPYPPPLSLSLSLS</sequence>
<evidence type="ECO:0000313" key="1">
    <source>
        <dbReference type="EMBL" id="LAB24431.1"/>
    </source>
</evidence>
<reference evidence="1" key="1">
    <citation type="submission" date="2017-07" db="EMBL/GenBank/DDBJ databases">
        <authorList>
            <person name="Mikheyev A."/>
            <person name="Grau M."/>
        </authorList>
    </citation>
    <scope>NUCLEOTIDE SEQUENCE</scope>
    <source>
        <tissue evidence="1">Venom_gland</tissue>
    </source>
</reference>
<dbReference type="AlphaFoldDB" id="A0A2D4LTN7"/>
<dbReference type="EMBL" id="IACM01046005">
    <property type="protein sequence ID" value="LAB24431.1"/>
    <property type="molecule type" value="Transcribed_RNA"/>
</dbReference>